<dbReference type="InterPro" id="IPR036661">
    <property type="entry name" value="Luciferase-like_sf"/>
</dbReference>
<gene>
    <name evidence="6" type="ORF">BV97_01287</name>
</gene>
<dbReference type="PATRIC" id="fig|158500.4.peg.1325"/>
<sequence>MNPMLGPNRLKLGTFASNADGGLSLTTVPERWTAAWDDCLAAARTADEAGLDFLLPIARWQGFGGATRAREWSFETLTWASALAAATSRIALFSTVHVPLVHPLFAAKALATIDHVSHGRAGLNIVCGWNPSEFGMFGMTLDDDGYARAAEWLDVIEKLYAADGPIDFDGRFYKLKQAITRPVALQRPRPVTMNAAFSPPGRDFAANACDQLFTTFTAIEEGKRHIADIATRAAAAGREVGVSTVCHVVCRPTDAEAEAYYEDYALTNADHDAVEQHMSSKQKFSGSHDDESYRLYRQRFAGGAGSFPLVGSPGTIARQMAEISQAGFSAIALSFVNYREELPYFCENVLPLLVEMGLREDVLAVEAA</sequence>
<evidence type="ECO:0000256" key="1">
    <source>
        <dbReference type="ARBA" id="ARBA00022630"/>
    </source>
</evidence>
<evidence type="ECO:0000256" key="3">
    <source>
        <dbReference type="ARBA" id="ARBA00023002"/>
    </source>
</evidence>
<proteinExistence type="predicted"/>
<dbReference type="STRING" id="158500.BES08_06660"/>
<accession>A0A031K1U5</accession>
<evidence type="ECO:0000256" key="4">
    <source>
        <dbReference type="ARBA" id="ARBA00023033"/>
    </source>
</evidence>
<keyword evidence="1" id="KW-0285">Flavoprotein</keyword>
<dbReference type="InterPro" id="IPR011251">
    <property type="entry name" value="Luciferase-like_dom"/>
</dbReference>
<protein>
    <recommendedName>
        <fullName evidence="5">Luciferase-like domain-containing protein</fullName>
    </recommendedName>
</protein>
<dbReference type="PANTHER" id="PTHR42847:SF4">
    <property type="entry name" value="ALKANESULFONATE MONOOXYGENASE-RELATED"/>
    <property type="match status" value="1"/>
</dbReference>
<organism evidence="6 7">
    <name type="scientific">Novosphingobium resinovorum</name>
    <dbReference type="NCBI Taxonomy" id="158500"/>
    <lineage>
        <taxon>Bacteria</taxon>
        <taxon>Pseudomonadati</taxon>
        <taxon>Pseudomonadota</taxon>
        <taxon>Alphaproteobacteria</taxon>
        <taxon>Sphingomonadales</taxon>
        <taxon>Sphingomonadaceae</taxon>
        <taxon>Novosphingobium</taxon>
    </lineage>
</organism>
<evidence type="ECO:0000259" key="5">
    <source>
        <dbReference type="Pfam" id="PF00296"/>
    </source>
</evidence>
<dbReference type="AlphaFoldDB" id="A0A031K1U5"/>
<dbReference type="EMBL" id="JFYZ01000003">
    <property type="protein sequence ID" value="EZP83184.1"/>
    <property type="molecule type" value="Genomic_DNA"/>
</dbReference>
<dbReference type="Gene3D" id="3.20.20.30">
    <property type="entry name" value="Luciferase-like domain"/>
    <property type="match status" value="1"/>
</dbReference>
<reference evidence="6 7" key="1">
    <citation type="submission" date="2014-03" db="EMBL/GenBank/DDBJ databases">
        <title>Whole genome sequence of Novosphingobium resinovorum KF1.</title>
        <authorList>
            <person name="Gan H.M."/>
            <person name="Gan H.Y."/>
            <person name="Chew T.H."/>
            <person name="Savka M.A."/>
        </authorList>
    </citation>
    <scope>NUCLEOTIDE SEQUENCE [LARGE SCALE GENOMIC DNA]</scope>
    <source>
        <strain evidence="6 7">KF1</strain>
    </source>
</reference>
<dbReference type="InterPro" id="IPR050172">
    <property type="entry name" value="SsuD_RutA_monooxygenase"/>
</dbReference>
<dbReference type="CDD" id="cd01094">
    <property type="entry name" value="Alkanesulfonate_monoxygenase"/>
    <property type="match status" value="1"/>
</dbReference>
<dbReference type="RefSeq" id="WP_036524294.1">
    <property type="nucleotide sequence ID" value="NZ_JFYZ01000003.1"/>
</dbReference>
<keyword evidence="3" id="KW-0560">Oxidoreductase</keyword>
<evidence type="ECO:0000256" key="2">
    <source>
        <dbReference type="ARBA" id="ARBA00022643"/>
    </source>
</evidence>
<feature type="domain" description="Luciferase-like" evidence="5">
    <location>
        <begin position="12"/>
        <end position="329"/>
    </location>
</feature>
<dbReference type="GO" id="GO:0008726">
    <property type="term" value="F:alkanesulfonate monooxygenase activity"/>
    <property type="evidence" value="ECO:0007669"/>
    <property type="project" value="TreeGrafter"/>
</dbReference>
<dbReference type="GO" id="GO:0046306">
    <property type="term" value="P:alkanesulfonate catabolic process"/>
    <property type="evidence" value="ECO:0007669"/>
    <property type="project" value="TreeGrafter"/>
</dbReference>
<comment type="caution">
    <text evidence="6">The sequence shown here is derived from an EMBL/GenBank/DDBJ whole genome shotgun (WGS) entry which is preliminary data.</text>
</comment>
<dbReference type="Proteomes" id="UP000024329">
    <property type="component" value="Unassembled WGS sequence"/>
</dbReference>
<dbReference type="Pfam" id="PF00296">
    <property type="entry name" value="Bac_luciferase"/>
    <property type="match status" value="1"/>
</dbReference>
<name>A0A031K1U5_9SPHN</name>
<keyword evidence="4" id="KW-0503">Monooxygenase</keyword>
<evidence type="ECO:0000313" key="6">
    <source>
        <dbReference type="EMBL" id="EZP83184.1"/>
    </source>
</evidence>
<dbReference type="SUPFAM" id="SSF51679">
    <property type="entry name" value="Bacterial luciferase-like"/>
    <property type="match status" value="1"/>
</dbReference>
<dbReference type="PANTHER" id="PTHR42847">
    <property type="entry name" value="ALKANESULFONATE MONOOXYGENASE"/>
    <property type="match status" value="1"/>
</dbReference>
<dbReference type="eggNOG" id="COG2141">
    <property type="taxonomic scope" value="Bacteria"/>
</dbReference>
<keyword evidence="2" id="KW-0288">FMN</keyword>
<evidence type="ECO:0000313" key="7">
    <source>
        <dbReference type="Proteomes" id="UP000024329"/>
    </source>
</evidence>